<proteinExistence type="predicted"/>
<gene>
    <name evidence="1" type="ORF">HMPREF1080_01619</name>
</gene>
<dbReference type="EMBL" id="AGXP01000016">
    <property type="protein sequence ID" value="EIZ00571.1"/>
    <property type="molecule type" value="Genomic_DNA"/>
</dbReference>
<name>I9BLB7_BACFG</name>
<reference evidence="1 2" key="1">
    <citation type="submission" date="2012-02" db="EMBL/GenBank/DDBJ databases">
        <title>The Genome Sequence of Bacteroides fragilis CL05T12C13.</title>
        <authorList>
            <consortium name="The Broad Institute Genome Sequencing Platform"/>
            <person name="Earl A."/>
            <person name="Ward D."/>
            <person name="Feldgarden M."/>
            <person name="Gevers D."/>
            <person name="Zitomersky N.L."/>
            <person name="Coyne M.J."/>
            <person name="Comstock L.E."/>
            <person name="Young S.K."/>
            <person name="Zeng Q."/>
            <person name="Gargeya S."/>
            <person name="Fitzgerald M."/>
            <person name="Haas B."/>
            <person name="Abouelleil A."/>
            <person name="Alvarado L."/>
            <person name="Arachchi H.M."/>
            <person name="Berlin A."/>
            <person name="Chapman S.B."/>
            <person name="Gearin G."/>
            <person name="Goldberg J."/>
            <person name="Griggs A."/>
            <person name="Gujja S."/>
            <person name="Hansen M."/>
            <person name="Heiman D."/>
            <person name="Howarth C."/>
            <person name="Larimer J."/>
            <person name="Lui A."/>
            <person name="MacDonald P.J.P."/>
            <person name="McCowen C."/>
            <person name="Montmayeur A."/>
            <person name="Murphy C."/>
            <person name="Neiman D."/>
            <person name="Pearson M."/>
            <person name="Priest M."/>
            <person name="Roberts A."/>
            <person name="Saif S."/>
            <person name="Shea T."/>
            <person name="Sisk P."/>
            <person name="Stolte C."/>
            <person name="Sykes S."/>
            <person name="Wortman J."/>
            <person name="Nusbaum C."/>
            <person name="Birren B."/>
        </authorList>
    </citation>
    <scope>NUCLEOTIDE SEQUENCE [LARGE SCALE GENOMIC DNA]</scope>
    <source>
        <strain evidence="1 2">CL05T12C13</strain>
    </source>
</reference>
<dbReference type="Proteomes" id="UP000003917">
    <property type="component" value="Unassembled WGS sequence"/>
</dbReference>
<comment type="caution">
    <text evidence="1">The sequence shown here is derived from an EMBL/GenBank/DDBJ whole genome shotgun (WGS) entry which is preliminary data.</text>
</comment>
<sequence>MKAAIDYKKANNELTGGDTFEGILGYIVATVISNKNIQAHERSGKIYE</sequence>
<evidence type="ECO:0000313" key="2">
    <source>
        <dbReference type="Proteomes" id="UP000003917"/>
    </source>
</evidence>
<dbReference type="RefSeq" id="WP_005800608.1">
    <property type="nucleotide sequence ID" value="NZ_JH724193.1"/>
</dbReference>
<organism evidence="1 2">
    <name type="scientific">Bacteroides fragilis CL05T12C13</name>
    <dbReference type="NCBI Taxonomy" id="997881"/>
    <lineage>
        <taxon>Bacteria</taxon>
        <taxon>Pseudomonadati</taxon>
        <taxon>Bacteroidota</taxon>
        <taxon>Bacteroidia</taxon>
        <taxon>Bacteroidales</taxon>
        <taxon>Bacteroidaceae</taxon>
        <taxon>Bacteroides</taxon>
    </lineage>
</organism>
<dbReference type="PATRIC" id="fig|997881.3.peg.1687"/>
<dbReference type="HOGENOM" id="CLU_3149443_0_0_10"/>
<dbReference type="AlphaFoldDB" id="I9BLB7"/>
<accession>I9BLB7</accession>
<protein>
    <submittedName>
        <fullName evidence="1">Uncharacterized protein</fullName>
    </submittedName>
</protein>
<evidence type="ECO:0000313" key="1">
    <source>
        <dbReference type="EMBL" id="EIZ00571.1"/>
    </source>
</evidence>